<dbReference type="InterPro" id="IPR011330">
    <property type="entry name" value="Glyco_hydro/deAcase_b/a-brl"/>
</dbReference>
<dbReference type="InterPro" id="IPR037094">
    <property type="entry name" value="Glyco_hydro_38_cen_sf"/>
</dbReference>
<dbReference type="PANTHER" id="PTHR11607:SF3">
    <property type="entry name" value="LYSOSOMAL ALPHA-MANNOSIDASE"/>
    <property type="match status" value="1"/>
</dbReference>
<gene>
    <name evidence="4" type="ORF">VCS650_LOCUS21898</name>
</gene>
<dbReference type="InterPro" id="IPR028995">
    <property type="entry name" value="Glyco_hydro_57/38_cen_sf"/>
</dbReference>
<dbReference type="SUPFAM" id="SSF88688">
    <property type="entry name" value="Families 57/38 glycoside transferase middle domain"/>
    <property type="match status" value="1"/>
</dbReference>
<dbReference type="FunFam" id="1.20.1270.50:FF:000002">
    <property type="entry name" value="Alpha-mannosidase"/>
    <property type="match status" value="1"/>
</dbReference>
<evidence type="ECO:0000256" key="2">
    <source>
        <dbReference type="ARBA" id="ARBA00023295"/>
    </source>
</evidence>
<dbReference type="GO" id="GO:0006013">
    <property type="term" value="P:mannose metabolic process"/>
    <property type="evidence" value="ECO:0007669"/>
    <property type="project" value="InterPro"/>
</dbReference>
<accession>A0A814RJ10</accession>
<dbReference type="InterPro" id="IPR000602">
    <property type="entry name" value="Glyco_hydro_38_N"/>
</dbReference>
<name>A0A814RJ10_9BILA</name>
<dbReference type="PANTHER" id="PTHR11607">
    <property type="entry name" value="ALPHA-MANNOSIDASE"/>
    <property type="match status" value="1"/>
</dbReference>
<evidence type="ECO:0000313" key="5">
    <source>
        <dbReference type="Proteomes" id="UP000663891"/>
    </source>
</evidence>
<dbReference type="AlphaFoldDB" id="A0A814RJ10"/>
<dbReference type="OrthoDB" id="2016903at2759"/>
<dbReference type="GO" id="GO:0004559">
    <property type="term" value="F:alpha-mannosidase activity"/>
    <property type="evidence" value="ECO:0007669"/>
    <property type="project" value="InterPro"/>
</dbReference>
<evidence type="ECO:0000313" key="4">
    <source>
        <dbReference type="EMBL" id="CAF1134067.1"/>
    </source>
</evidence>
<dbReference type="EMBL" id="CAJNON010000241">
    <property type="protein sequence ID" value="CAF1134067.1"/>
    <property type="molecule type" value="Genomic_DNA"/>
</dbReference>
<proteinExistence type="predicted"/>
<comment type="caution">
    <text evidence="4">The sequence shown here is derived from an EMBL/GenBank/DDBJ whole genome shotgun (WGS) entry which is preliminary data.</text>
</comment>
<dbReference type="SMART" id="SM00872">
    <property type="entry name" value="Alpha-mann_mid"/>
    <property type="match status" value="1"/>
</dbReference>
<dbReference type="Pfam" id="PF09261">
    <property type="entry name" value="Alpha-mann_mid"/>
    <property type="match status" value="1"/>
</dbReference>
<keyword evidence="2" id="KW-0326">Glycosidase</keyword>
<reference evidence="4" key="1">
    <citation type="submission" date="2021-02" db="EMBL/GenBank/DDBJ databases">
        <authorList>
            <person name="Nowell W R."/>
        </authorList>
    </citation>
    <scope>NUCLEOTIDE SEQUENCE</scope>
</reference>
<dbReference type="FunFam" id="1.20.1270.50:FF:000003">
    <property type="entry name" value="Alpha-mannosidase"/>
    <property type="match status" value="1"/>
</dbReference>
<dbReference type="Proteomes" id="UP000663891">
    <property type="component" value="Unassembled WGS sequence"/>
</dbReference>
<dbReference type="InterPro" id="IPR050843">
    <property type="entry name" value="Glycosyl_Hydrlase_38"/>
</dbReference>
<protein>
    <recommendedName>
        <fullName evidence="3">Glycoside hydrolase family 38 central domain-containing protein</fullName>
    </recommendedName>
</protein>
<dbReference type="InterPro" id="IPR015341">
    <property type="entry name" value="Glyco_hydro_38_cen"/>
</dbReference>
<evidence type="ECO:0000259" key="3">
    <source>
        <dbReference type="SMART" id="SM00872"/>
    </source>
</evidence>
<dbReference type="InterPro" id="IPR027291">
    <property type="entry name" value="Glyco_hydro_38_N_sf"/>
</dbReference>
<dbReference type="GO" id="GO:0005764">
    <property type="term" value="C:lysosome"/>
    <property type="evidence" value="ECO:0007669"/>
    <property type="project" value="TreeGrafter"/>
</dbReference>
<feature type="domain" description="Glycoside hydrolase family 38 central" evidence="3">
    <location>
        <begin position="82"/>
        <end position="155"/>
    </location>
</feature>
<evidence type="ECO:0000256" key="1">
    <source>
        <dbReference type="ARBA" id="ARBA00022801"/>
    </source>
</evidence>
<dbReference type="Gene3D" id="3.20.110.10">
    <property type="entry name" value="Glycoside hydrolase 38, N terminal domain"/>
    <property type="match status" value="1"/>
</dbReference>
<dbReference type="Gene3D" id="1.20.1270.50">
    <property type="entry name" value="Glycoside hydrolase family 38, central domain"/>
    <property type="match status" value="2"/>
</dbReference>
<sequence>MEYATNHIIMTFGGDFQYQNALANYKNLDKLIKYVNDQQINGSNVNVFYSTPSCYLYALNKVNRSWITKTDDFFPHAHHPHGFWTGYFTSRPALKRFERYSNNILQVIRQLNTFSDSQLRNQIFSLSEAMAIAQHHDAVSGTEKQHVANDYAQRLSTGIDAALVCIF</sequence>
<dbReference type="Pfam" id="PF01074">
    <property type="entry name" value="Glyco_hydro_38N"/>
    <property type="match status" value="1"/>
</dbReference>
<keyword evidence="1" id="KW-0378">Hydrolase</keyword>
<organism evidence="4 5">
    <name type="scientific">Adineta steineri</name>
    <dbReference type="NCBI Taxonomy" id="433720"/>
    <lineage>
        <taxon>Eukaryota</taxon>
        <taxon>Metazoa</taxon>
        <taxon>Spiralia</taxon>
        <taxon>Gnathifera</taxon>
        <taxon>Rotifera</taxon>
        <taxon>Eurotatoria</taxon>
        <taxon>Bdelloidea</taxon>
        <taxon>Adinetida</taxon>
        <taxon>Adinetidae</taxon>
        <taxon>Adineta</taxon>
    </lineage>
</organism>
<dbReference type="SUPFAM" id="SSF88713">
    <property type="entry name" value="Glycoside hydrolase/deacetylase"/>
    <property type="match status" value="1"/>
</dbReference>